<dbReference type="InterPro" id="IPR036263">
    <property type="entry name" value="Chorismate_II_sf"/>
</dbReference>
<dbReference type="GO" id="GO:0004106">
    <property type="term" value="F:chorismate mutase activity"/>
    <property type="evidence" value="ECO:0007669"/>
    <property type="project" value="UniProtKB-EC"/>
</dbReference>
<name>A0A368ELF0_9PROT</name>
<dbReference type="GO" id="GO:0009697">
    <property type="term" value="P:salicylic acid biosynthetic process"/>
    <property type="evidence" value="ECO:0007669"/>
    <property type="project" value="TreeGrafter"/>
</dbReference>
<evidence type="ECO:0000256" key="1">
    <source>
        <dbReference type="ARBA" id="ARBA00012404"/>
    </source>
</evidence>
<dbReference type="Gene3D" id="1.20.59.10">
    <property type="entry name" value="Chorismate mutase"/>
    <property type="match status" value="1"/>
</dbReference>
<evidence type="ECO:0000256" key="2">
    <source>
        <dbReference type="ARBA" id="ARBA00023235"/>
    </source>
</evidence>
<organism evidence="4 5">
    <name type="scientific">PS1 clade bacterium</name>
    <dbReference type="NCBI Taxonomy" id="2175152"/>
    <lineage>
        <taxon>Bacteria</taxon>
        <taxon>Pseudomonadati</taxon>
        <taxon>Pseudomonadota</taxon>
        <taxon>Alphaproteobacteria</taxon>
        <taxon>PS1 clade</taxon>
    </lineage>
</organism>
<protein>
    <recommendedName>
        <fullName evidence="1">chorismate mutase</fullName>
        <ecNumber evidence="1">5.4.99.5</ecNumber>
    </recommendedName>
</protein>
<gene>
    <name evidence="4" type="ORF">DBW64_04510</name>
</gene>
<sequence>MSDNNSRAPLPCPEMGKIREDIDSLDKDILQLLKKRLNLIEQAALVKPKRNQVRDKARIDEVIALIRREAQKANYPEDMAEVIWKNIIELSIDYEYDAYDKKD</sequence>
<dbReference type="InterPro" id="IPR036979">
    <property type="entry name" value="CM_dom_sf"/>
</dbReference>
<dbReference type="SMART" id="SM00830">
    <property type="entry name" value="CM_2"/>
    <property type="match status" value="1"/>
</dbReference>
<dbReference type="PANTHER" id="PTHR38041">
    <property type="entry name" value="CHORISMATE MUTASE"/>
    <property type="match status" value="1"/>
</dbReference>
<comment type="caution">
    <text evidence="4">The sequence shown here is derived from an EMBL/GenBank/DDBJ whole genome shotgun (WGS) entry which is preliminary data.</text>
</comment>
<reference evidence="4 5" key="1">
    <citation type="journal article" date="2018" name="Microbiome">
        <title>Fine metagenomic profile of the Mediterranean stratified and mixed water columns revealed by assembly and recruitment.</title>
        <authorList>
            <person name="Haro-Moreno J.M."/>
            <person name="Lopez-Perez M."/>
            <person name="De La Torre J.R."/>
            <person name="Picazo A."/>
            <person name="Camacho A."/>
            <person name="Rodriguez-Valera F."/>
        </authorList>
    </citation>
    <scope>NUCLEOTIDE SEQUENCE [LARGE SCALE GENOMIC DNA]</scope>
    <source>
        <strain evidence="4">MED-G50</strain>
    </source>
</reference>
<dbReference type="AlphaFoldDB" id="A0A368ELF0"/>
<dbReference type="Pfam" id="PF01817">
    <property type="entry name" value="CM_2"/>
    <property type="match status" value="1"/>
</dbReference>
<feature type="domain" description="Chorismate mutase" evidence="3">
    <location>
        <begin position="9"/>
        <end position="99"/>
    </location>
</feature>
<dbReference type="PROSITE" id="PS51168">
    <property type="entry name" value="CHORISMATE_MUT_2"/>
    <property type="match status" value="1"/>
</dbReference>
<dbReference type="PANTHER" id="PTHR38041:SF1">
    <property type="entry name" value="CHORISMATE MUTASE"/>
    <property type="match status" value="1"/>
</dbReference>
<evidence type="ECO:0000259" key="3">
    <source>
        <dbReference type="PROSITE" id="PS51168"/>
    </source>
</evidence>
<dbReference type="InterPro" id="IPR051331">
    <property type="entry name" value="Chorismate_mutase-related"/>
</dbReference>
<evidence type="ECO:0000313" key="5">
    <source>
        <dbReference type="Proteomes" id="UP000252289"/>
    </source>
</evidence>
<accession>A0A368ELF0</accession>
<keyword evidence="2" id="KW-0413">Isomerase</keyword>
<dbReference type="SUPFAM" id="SSF48600">
    <property type="entry name" value="Chorismate mutase II"/>
    <property type="match status" value="1"/>
</dbReference>
<evidence type="ECO:0000313" key="4">
    <source>
        <dbReference type="EMBL" id="RCL83984.1"/>
    </source>
</evidence>
<dbReference type="GO" id="GO:0046417">
    <property type="term" value="P:chorismate metabolic process"/>
    <property type="evidence" value="ECO:0007669"/>
    <property type="project" value="InterPro"/>
</dbReference>
<dbReference type="EC" id="5.4.99.5" evidence="1"/>
<proteinExistence type="predicted"/>
<dbReference type="InterPro" id="IPR002701">
    <property type="entry name" value="CM_II_prokaryot"/>
</dbReference>
<dbReference type="EMBL" id="QOQK01000021">
    <property type="protein sequence ID" value="RCL83984.1"/>
    <property type="molecule type" value="Genomic_DNA"/>
</dbReference>
<dbReference type="Proteomes" id="UP000252289">
    <property type="component" value="Unassembled WGS sequence"/>
</dbReference>